<dbReference type="PANTHER" id="PTHR42690">
    <property type="entry name" value="THREONINE SYNTHASE FAMILY MEMBER"/>
    <property type="match status" value="1"/>
</dbReference>
<dbReference type="GO" id="GO:0009088">
    <property type="term" value="P:threonine biosynthetic process"/>
    <property type="evidence" value="ECO:0007669"/>
    <property type="project" value="UniProtKB-UniRule"/>
</dbReference>
<sequence>MRFVSTRGDAPELGFTDVLLAGLAADGGLYVPERWPELPDLSSATSYVDTAVAVIETFVGDDIAPDDLRTLCSDAYGTFRHAATCPLVQIDDRQWLLELFHGPTLAFKDVALQLVGRMFDHALAQRGERLTIVGATSGDTGSAAIDGVKGCDNVDIVILYPAGRTSDVQRRQMTTVDSPNAHAIAIDGNFDDCQDLVKAMFNDAAFRDEMRLSAVNSINWARVMAQVVYYVTASRALDGTSTFCVPTGNFGNVLAGWIAQRMGAPIADFIVASNSNDILTRFINDADMTAREVVPTLSPSMDIQVSSNFERLLFEMNGRDGGITAEQLGRFRSSGRLDVEADQRTDFIDGTFRAARYDDEATLAEIGRIHAETGMLVDPHTATGTAAARDLAGDRPVVSLATAHPAKFPDAVERATGVRPTLPPHLADLFDRPERTQTLPNDLATVQQFVRSVSRAG</sequence>
<feature type="domain" description="Tryptophan synthase beta chain-like PALP" evidence="14">
    <location>
        <begin position="97"/>
        <end position="319"/>
    </location>
</feature>
<evidence type="ECO:0000256" key="11">
    <source>
        <dbReference type="ARBA" id="ARBA00049144"/>
    </source>
</evidence>
<evidence type="ECO:0000259" key="14">
    <source>
        <dbReference type="Pfam" id="PF00291"/>
    </source>
</evidence>
<evidence type="ECO:0000256" key="13">
    <source>
        <dbReference type="PIRSR" id="PIRSR604450-51"/>
    </source>
</evidence>
<reference evidence="16 17" key="1">
    <citation type="submission" date="2019-03" db="EMBL/GenBank/DDBJ databases">
        <title>Sequencing the genomes of 1000 actinobacteria strains.</title>
        <authorList>
            <person name="Klenk H.-P."/>
        </authorList>
    </citation>
    <scope>NUCLEOTIDE SEQUENCE [LARGE SCALE GENOMIC DNA]</scope>
    <source>
        <strain evidence="16 17">DSM 18936</strain>
    </source>
</reference>
<dbReference type="AlphaFoldDB" id="A0A4R7HWJ3"/>
<evidence type="ECO:0000256" key="10">
    <source>
        <dbReference type="ARBA" id="ARBA00023239"/>
    </source>
</evidence>
<dbReference type="Gene3D" id="3.90.1380.10">
    <property type="entry name" value="Threonine synthase, N-terminal domain"/>
    <property type="match status" value="1"/>
</dbReference>
<evidence type="ECO:0000256" key="9">
    <source>
        <dbReference type="ARBA" id="ARBA00022898"/>
    </source>
</evidence>
<dbReference type="EMBL" id="SOAU01000001">
    <property type="protein sequence ID" value="TDT15467.1"/>
    <property type="molecule type" value="Genomic_DNA"/>
</dbReference>
<protein>
    <recommendedName>
        <fullName evidence="6 12">Threonine synthase</fullName>
        <ecNumber evidence="5 12">4.2.3.1</ecNumber>
    </recommendedName>
</protein>
<dbReference type="InterPro" id="IPR004450">
    <property type="entry name" value="Thr_synthase-like"/>
</dbReference>
<keyword evidence="17" id="KW-1185">Reference proteome</keyword>
<accession>A0A4R7HWJ3</accession>
<dbReference type="NCBIfam" id="TIGR00260">
    <property type="entry name" value="thrC"/>
    <property type="match status" value="1"/>
</dbReference>
<evidence type="ECO:0000256" key="1">
    <source>
        <dbReference type="ARBA" id="ARBA00001933"/>
    </source>
</evidence>
<dbReference type="InterPro" id="IPR037158">
    <property type="entry name" value="Thr_synth_N_sf"/>
</dbReference>
<dbReference type="GO" id="GO:0004795">
    <property type="term" value="F:threonine synthase activity"/>
    <property type="evidence" value="ECO:0007669"/>
    <property type="project" value="UniProtKB-UniRule"/>
</dbReference>
<proteinExistence type="inferred from homology"/>
<dbReference type="SUPFAM" id="SSF53686">
    <property type="entry name" value="Tryptophan synthase beta subunit-like PLP-dependent enzymes"/>
    <property type="match status" value="1"/>
</dbReference>
<keyword evidence="7" id="KW-0028">Amino-acid biosynthesis</keyword>
<dbReference type="EC" id="4.2.3.1" evidence="5 12"/>
<comment type="cofactor">
    <cofactor evidence="1 13">
        <name>pyridoxal 5'-phosphate</name>
        <dbReference type="ChEBI" id="CHEBI:597326"/>
    </cofactor>
</comment>
<comment type="function">
    <text evidence="2">Catalyzes the gamma-elimination of phosphate from L-phosphohomoserine and the beta-addition of water to produce L-threonine.</text>
</comment>
<evidence type="ECO:0000256" key="6">
    <source>
        <dbReference type="ARBA" id="ARBA00018679"/>
    </source>
</evidence>
<evidence type="ECO:0000256" key="12">
    <source>
        <dbReference type="NCBIfam" id="TIGR00260"/>
    </source>
</evidence>
<name>A0A4R7HWJ3_9ACTN</name>
<feature type="domain" description="Threonine synthase N-terminal" evidence="15">
    <location>
        <begin position="2"/>
        <end position="76"/>
    </location>
</feature>
<evidence type="ECO:0000313" key="16">
    <source>
        <dbReference type="EMBL" id="TDT15467.1"/>
    </source>
</evidence>
<evidence type="ECO:0000256" key="5">
    <source>
        <dbReference type="ARBA" id="ARBA00013028"/>
    </source>
</evidence>
<evidence type="ECO:0000256" key="8">
    <source>
        <dbReference type="ARBA" id="ARBA00022697"/>
    </source>
</evidence>
<evidence type="ECO:0000259" key="15">
    <source>
        <dbReference type="Pfam" id="PF14821"/>
    </source>
</evidence>
<comment type="similarity">
    <text evidence="4">Belongs to the threonine synthase family.</text>
</comment>
<dbReference type="InterPro" id="IPR001926">
    <property type="entry name" value="TrpB-like_PALP"/>
</dbReference>
<feature type="modified residue" description="N6-(pyridoxal phosphate)lysine" evidence="13">
    <location>
        <position position="108"/>
    </location>
</feature>
<evidence type="ECO:0000313" key="17">
    <source>
        <dbReference type="Proteomes" id="UP000294558"/>
    </source>
</evidence>
<dbReference type="Pfam" id="PF14821">
    <property type="entry name" value="Thr_synth_N"/>
    <property type="match status" value="1"/>
</dbReference>
<comment type="pathway">
    <text evidence="3">Amino-acid biosynthesis; L-threonine biosynthesis; L-threonine from L-aspartate: step 5/5.</text>
</comment>
<dbReference type="RefSeq" id="WP_133867911.1">
    <property type="nucleotide sequence ID" value="NZ_SOAU01000001.1"/>
</dbReference>
<evidence type="ECO:0000256" key="3">
    <source>
        <dbReference type="ARBA" id="ARBA00004979"/>
    </source>
</evidence>
<keyword evidence="9 13" id="KW-0663">Pyridoxal phosphate</keyword>
<evidence type="ECO:0000256" key="7">
    <source>
        <dbReference type="ARBA" id="ARBA00022605"/>
    </source>
</evidence>
<dbReference type="InterPro" id="IPR000634">
    <property type="entry name" value="Ser/Thr_deHydtase_PyrdxlP-BS"/>
</dbReference>
<gene>
    <name evidence="16" type="ORF">BDK89_1038</name>
</gene>
<dbReference type="Proteomes" id="UP000294558">
    <property type="component" value="Unassembled WGS sequence"/>
</dbReference>
<comment type="catalytic activity">
    <reaction evidence="11">
        <text>O-phospho-L-homoserine + H2O = L-threonine + phosphate</text>
        <dbReference type="Rhea" id="RHEA:10840"/>
        <dbReference type="ChEBI" id="CHEBI:15377"/>
        <dbReference type="ChEBI" id="CHEBI:43474"/>
        <dbReference type="ChEBI" id="CHEBI:57590"/>
        <dbReference type="ChEBI" id="CHEBI:57926"/>
        <dbReference type="EC" id="4.2.3.1"/>
    </reaction>
</comment>
<dbReference type="Pfam" id="PF24857">
    <property type="entry name" value="THR4_C"/>
    <property type="match status" value="1"/>
</dbReference>
<dbReference type="OrthoDB" id="9778118at2"/>
<dbReference type="Pfam" id="PF00291">
    <property type="entry name" value="PALP"/>
    <property type="match status" value="1"/>
</dbReference>
<dbReference type="UniPathway" id="UPA00050">
    <property type="reaction ID" value="UER00065"/>
</dbReference>
<organism evidence="16 17">
    <name type="scientific">Ilumatobacter fluminis</name>
    <dbReference type="NCBI Taxonomy" id="467091"/>
    <lineage>
        <taxon>Bacteria</taxon>
        <taxon>Bacillati</taxon>
        <taxon>Actinomycetota</taxon>
        <taxon>Acidimicrobiia</taxon>
        <taxon>Acidimicrobiales</taxon>
        <taxon>Ilumatobacteraceae</taxon>
        <taxon>Ilumatobacter</taxon>
    </lineage>
</organism>
<dbReference type="InterPro" id="IPR051166">
    <property type="entry name" value="Threonine_Synthase"/>
</dbReference>
<dbReference type="InterPro" id="IPR029144">
    <property type="entry name" value="Thr_synth_N"/>
</dbReference>
<evidence type="ECO:0000256" key="2">
    <source>
        <dbReference type="ARBA" id="ARBA00003648"/>
    </source>
</evidence>
<dbReference type="Gene3D" id="3.40.50.1100">
    <property type="match status" value="2"/>
</dbReference>
<keyword evidence="10" id="KW-0456">Lyase</keyword>
<dbReference type="PROSITE" id="PS00165">
    <property type="entry name" value="DEHYDRATASE_SER_THR"/>
    <property type="match status" value="1"/>
</dbReference>
<dbReference type="CDD" id="cd01560">
    <property type="entry name" value="Thr-synth_2"/>
    <property type="match status" value="1"/>
</dbReference>
<dbReference type="GO" id="GO:0030170">
    <property type="term" value="F:pyridoxal phosphate binding"/>
    <property type="evidence" value="ECO:0007669"/>
    <property type="project" value="InterPro"/>
</dbReference>
<evidence type="ECO:0000256" key="4">
    <source>
        <dbReference type="ARBA" id="ARBA00005517"/>
    </source>
</evidence>
<dbReference type="PANTHER" id="PTHR42690:SF1">
    <property type="entry name" value="THREONINE SYNTHASE-LIKE 2"/>
    <property type="match status" value="1"/>
</dbReference>
<comment type="caution">
    <text evidence="16">The sequence shown here is derived from an EMBL/GenBank/DDBJ whole genome shotgun (WGS) entry which is preliminary data.</text>
</comment>
<dbReference type="InterPro" id="IPR036052">
    <property type="entry name" value="TrpB-like_PALP_sf"/>
</dbReference>
<keyword evidence="8" id="KW-0791">Threonine biosynthesis</keyword>